<dbReference type="Pfam" id="PF13671">
    <property type="entry name" value="AAA_33"/>
    <property type="match status" value="1"/>
</dbReference>
<reference evidence="1" key="1">
    <citation type="journal article" date="2023" name="Mol. Phylogenet. Evol.">
        <title>Genome-scale phylogeny and comparative genomics of the fungal order Sordariales.</title>
        <authorList>
            <person name="Hensen N."/>
            <person name="Bonometti L."/>
            <person name="Westerberg I."/>
            <person name="Brannstrom I.O."/>
            <person name="Guillou S."/>
            <person name="Cros-Aarteil S."/>
            <person name="Calhoun S."/>
            <person name="Haridas S."/>
            <person name="Kuo A."/>
            <person name="Mondo S."/>
            <person name="Pangilinan J."/>
            <person name="Riley R."/>
            <person name="LaButti K."/>
            <person name="Andreopoulos B."/>
            <person name="Lipzen A."/>
            <person name="Chen C."/>
            <person name="Yan M."/>
            <person name="Daum C."/>
            <person name="Ng V."/>
            <person name="Clum A."/>
            <person name="Steindorff A."/>
            <person name="Ohm R.A."/>
            <person name="Martin F."/>
            <person name="Silar P."/>
            <person name="Natvig D.O."/>
            <person name="Lalanne C."/>
            <person name="Gautier V."/>
            <person name="Ament-Velasquez S.L."/>
            <person name="Kruys A."/>
            <person name="Hutchinson M.I."/>
            <person name="Powell A.J."/>
            <person name="Barry K."/>
            <person name="Miller A.N."/>
            <person name="Grigoriev I.V."/>
            <person name="Debuchy R."/>
            <person name="Gladieux P."/>
            <person name="Hiltunen Thoren M."/>
            <person name="Johannesson H."/>
        </authorList>
    </citation>
    <scope>NUCLEOTIDE SEQUENCE</scope>
    <source>
        <strain evidence="1">CBS 314.62</strain>
    </source>
</reference>
<proteinExistence type="predicted"/>
<name>A0AAE1C7C2_9PEZI</name>
<sequence>MELLEKLLEKLNLPLSRSQDDARPVVVMMCGIAGSGKSTLSKAIVSKYPNFERLSIDANVHAKHGLYDIDFPAEKYPEYQVEADAEVRARLVQLLENGESDAVLDRALYLKVDRDYFKRIVEEKGGRWILVYFRPANKEVLWNRVQSRRRTGIDADSAFEITPELLSQFWEGFEVPDGEGEVVVAVGG</sequence>
<dbReference type="Proteomes" id="UP001270362">
    <property type="component" value="Unassembled WGS sequence"/>
</dbReference>
<gene>
    <name evidence="1" type="ORF">B0T22DRAFT_303767</name>
</gene>
<dbReference type="EMBL" id="JAULSO010000007">
    <property type="protein sequence ID" value="KAK3681297.1"/>
    <property type="molecule type" value="Genomic_DNA"/>
</dbReference>
<evidence type="ECO:0000313" key="1">
    <source>
        <dbReference type="EMBL" id="KAK3681297.1"/>
    </source>
</evidence>
<organism evidence="1 2">
    <name type="scientific">Podospora appendiculata</name>
    <dbReference type="NCBI Taxonomy" id="314037"/>
    <lineage>
        <taxon>Eukaryota</taxon>
        <taxon>Fungi</taxon>
        <taxon>Dikarya</taxon>
        <taxon>Ascomycota</taxon>
        <taxon>Pezizomycotina</taxon>
        <taxon>Sordariomycetes</taxon>
        <taxon>Sordariomycetidae</taxon>
        <taxon>Sordariales</taxon>
        <taxon>Podosporaceae</taxon>
        <taxon>Podospora</taxon>
    </lineage>
</organism>
<dbReference type="InterPro" id="IPR027417">
    <property type="entry name" value="P-loop_NTPase"/>
</dbReference>
<protein>
    <submittedName>
        <fullName evidence="1">P-loop containing nucleoside triphosphate hydrolase protein</fullName>
    </submittedName>
</protein>
<dbReference type="GO" id="GO:0016787">
    <property type="term" value="F:hydrolase activity"/>
    <property type="evidence" value="ECO:0007669"/>
    <property type="project" value="UniProtKB-KW"/>
</dbReference>
<dbReference type="Gene3D" id="3.40.50.300">
    <property type="entry name" value="P-loop containing nucleotide triphosphate hydrolases"/>
    <property type="match status" value="1"/>
</dbReference>
<accession>A0AAE1C7C2</accession>
<keyword evidence="2" id="KW-1185">Reference proteome</keyword>
<evidence type="ECO:0000313" key="2">
    <source>
        <dbReference type="Proteomes" id="UP001270362"/>
    </source>
</evidence>
<comment type="caution">
    <text evidence="1">The sequence shown here is derived from an EMBL/GenBank/DDBJ whole genome shotgun (WGS) entry which is preliminary data.</text>
</comment>
<dbReference type="SUPFAM" id="SSF52540">
    <property type="entry name" value="P-loop containing nucleoside triphosphate hydrolases"/>
    <property type="match status" value="1"/>
</dbReference>
<keyword evidence="1" id="KW-0378">Hydrolase</keyword>
<dbReference type="AlphaFoldDB" id="A0AAE1C7C2"/>
<reference evidence="1" key="2">
    <citation type="submission" date="2023-06" db="EMBL/GenBank/DDBJ databases">
        <authorList>
            <consortium name="Lawrence Berkeley National Laboratory"/>
            <person name="Haridas S."/>
            <person name="Hensen N."/>
            <person name="Bonometti L."/>
            <person name="Westerberg I."/>
            <person name="Brannstrom I.O."/>
            <person name="Guillou S."/>
            <person name="Cros-Aarteil S."/>
            <person name="Calhoun S."/>
            <person name="Kuo A."/>
            <person name="Mondo S."/>
            <person name="Pangilinan J."/>
            <person name="Riley R."/>
            <person name="Labutti K."/>
            <person name="Andreopoulos B."/>
            <person name="Lipzen A."/>
            <person name="Chen C."/>
            <person name="Yanf M."/>
            <person name="Daum C."/>
            <person name="Ng V."/>
            <person name="Clum A."/>
            <person name="Steindorff A."/>
            <person name="Ohm R."/>
            <person name="Martin F."/>
            <person name="Silar P."/>
            <person name="Natvig D."/>
            <person name="Lalanne C."/>
            <person name="Gautier V."/>
            <person name="Ament-Velasquez S.L."/>
            <person name="Kruys A."/>
            <person name="Hutchinson M.I."/>
            <person name="Powell A.J."/>
            <person name="Barry K."/>
            <person name="Miller A.N."/>
            <person name="Grigoriev I.V."/>
            <person name="Debuchy R."/>
            <person name="Gladieux P."/>
            <person name="Thoren M.H."/>
            <person name="Johannesson H."/>
        </authorList>
    </citation>
    <scope>NUCLEOTIDE SEQUENCE</scope>
    <source>
        <strain evidence="1">CBS 314.62</strain>
    </source>
</reference>